<dbReference type="EMBL" id="JAUKUD010000003">
    <property type="protein sequence ID" value="KAK0749363.1"/>
    <property type="molecule type" value="Genomic_DNA"/>
</dbReference>
<sequence length="227" mass="23707">MCDGPSGRGDPASWRCEWPSSQSPRGRKSASGSTDPAGRIGPDVRPRRASFPDVAVDAREVGGLVGGDKVNGRSSGRRGCMTQRGRMEDAVPEQGGEPILAASKTGPGEVLRLHGMRRSPALVVIRARPGQGWIGYAKGEGRPSNPLVGVVVTGSVHGEGSHPSSHISVEATPRPLNPLASSPPSRRLHMRQRTARGDGGTEISRQAPSTALLSLVGDDEPPPLSTI</sequence>
<comment type="caution">
    <text evidence="2">The sequence shown here is derived from an EMBL/GenBank/DDBJ whole genome shotgun (WGS) entry which is preliminary data.</text>
</comment>
<evidence type="ECO:0000313" key="2">
    <source>
        <dbReference type="EMBL" id="KAK0749363.1"/>
    </source>
</evidence>
<evidence type="ECO:0000313" key="3">
    <source>
        <dbReference type="Proteomes" id="UP001172155"/>
    </source>
</evidence>
<feature type="compositionally biased region" description="Polar residues" evidence="1">
    <location>
        <begin position="203"/>
        <end position="212"/>
    </location>
</feature>
<organism evidence="2 3">
    <name type="scientific">Schizothecium vesticola</name>
    <dbReference type="NCBI Taxonomy" id="314040"/>
    <lineage>
        <taxon>Eukaryota</taxon>
        <taxon>Fungi</taxon>
        <taxon>Dikarya</taxon>
        <taxon>Ascomycota</taxon>
        <taxon>Pezizomycotina</taxon>
        <taxon>Sordariomycetes</taxon>
        <taxon>Sordariomycetidae</taxon>
        <taxon>Sordariales</taxon>
        <taxon>Schizotheciaceae</taxon>
        <taxon>Schizothecium</taxon>
    </lineage>
</organism>
<keyword evidence="3" id="KW-1185">Reference proteome</keyword>
<protein>
    <submittedName>
        <fullName evidence="2">Uncharacterized protein</fullName>
    </submittedName>
</protein>
<feature type="region of interest" description="Disordered" evidence="1">
    <location>
        <begin position="1"/>
        <end position="90"/>
    </location>
</feature>
<reference evidence="2" key="1">
    <citation type="submission" date="2023-06" db="EMBL/GenBank/DDBJ databases">
        <title>Genome-scale phylogeny and comparative genomics of the fungal order Sordariales.</title>
        <authorList>
            <consortium name="Lawrence Berkeley National Laboratory"/>
            <person name="Hensen N."/>
            <person name="Bonometti L."/>
            <person name="Westerberg I."/>
            <person name="Brannstrom I.O."/>
            <person name="Guillou S."/>
            <person name="Cros-Aarteil S."/>
            <person name="Calhoun S."/>
            <person name="Haridas S."/>
            <person name="Kuo A."/>
            <person name="Mondo S."/>
            <person name="Pangilinan J."/>
            <person name="Riley R."/>
            <person name="LaButti K."/>
            <person name="Andreopoulos B."/>
            <person name="Lipzen A."/>
            <person name="Chen C."/>
            <person name="Yanf M."/>
            <person name="Daum C."/>
            <person name="Ng V."/>
            <person name="Clum A."/>
            <person name="Steindorff A."/>
            <person name="Ohm R."/>
            <person name="Martin F."/>
            <person name="Silar P."/>
            <person name="Natvig D."/>
            <person name="Lalanne C."/>
            <person name="Gautier V."/>
            <person name="Ament-velasquez S.L."/>
            <person name="Kruys A."/>
            <person name="Hutchinson M.I."/>
            <person name="Powell A.J."/>
            <person name="Barry K."/>
            <person name="Miller A.N."/>
            <person name="Grigoriev I.V."/>
            <person name="Debuchy R."/>
            <person name="Gladieux P."/>
            <person name="Thoren M.H."/>
            <person name="Johannesson H."/>
        </authorList>
    </citation>
    <scope>NUCLEOTIDE SEQUENCE</scope>
    <source>
        <strain evidence="2">SMH3187-1</strain>
    </source>
</reference>
<proteinExistence type="predicted"/>
<accession>A0AA40F1B1</accession>
<name>A0AA40F1B1_9PEZI</name>
<feature type="region of interest" description="Disordered" evidence="1">
    <location>
        <begin position="154"/>
        <end position="227"/>
    </location>
</feature>
<dbReference type="Proteomes" id="UP001172155">
    <property type="component" value="Unassembled WGS sequence"/>
</dbReference>
<dbReference type="AlphaFoldDB" id="A0AA40F1B1"/>
<evidence type="ECO:0000256" key="1">
    <source>
        <dbReference type="SAM" id="MobiDB-lite"/>
    </source>
</evidence>
<feature type="compositionally biased region" description="Polar residues" evidence="1">
    <location>
        <begin position="19"/>
        <end position="34"/>
    </location>
</feature>
<gene>
    <name evidence="2" type="ORF">B0T18DRAFT_406415</name>
</gene>